<reference evidence="5" key="2">
    <citation type="submission" date="2025-09" db="UniProtKB">
        <authorList>
            <consortium name="Ensembl"/>
        </authorList>
    </citation>
    <scope>IDENTIFICATION</scope>
</reference>
<accession>A0A671NER4</accession>
<dbReference type="InterPro" id="IPR007110">
    <property type="entry name" value="Ig-like_dom"/>
</dbReference>
<name>A0A671NER4_9TELE</name>
<dbReference type="GO" id="GO:0001817">
    <property type="term" value="P:regulation of cytokine production"/>
    <property type="evidence" value="ECO:0007669"/>
    <property type="project" value="TreeGrafter"/>
</dbReference>
<dbReference type="PANTHER" id="PTHR24100:SF130">
    <property type="entry name" value="BUTYROPHILIN-LIKE PROTEIN 9"/>
    <property type="match status" value="1"/>
</dbReference>
<proteinExistence type="predicted"/>
<keyword evidence="2" id="KW-0472">Membrane</keyword>
<keyword evidence="3" id="KW-0393">Immunoglobulin domain</keyword>
<dbReference type="Proteomes" id="UP000472260">
    <property type="component" value="Unassembled WGS sequence"/>
</dbReference>
<evidence type="ECO:0000256" key="2">
    <source>
        <dbReference type="ARBA" id="ARBA00023136"/>
    </source>
</evidence>
<dbReference type="GO" id="GO:0050852">
    <property type="term" value="P:T cell receptor signaling pathway"/>
    <property type="evidence" value="ECO:0007669"/>
    <property type="project" value="TreeGrafter"/>
</dbReference>
<reference evidence="5" key="1">
    <citation type="submission" date="2025-08" db="UniProtKB">
        <authorList>
            <consortium name="Ensembl"/>
        </authorList>
    </citation>
    <scope>IDENTIFICATION</scope>
</reference>
<sequence>SLLVPIHTYDFKLSTDKTIVEWGSDIIVPCHLSPEISAVDMEIKWFKETDCVGYKGRVSLFTEELDGGNVSLQLRDFRRSDVGVYLCQVTSTDRTAEITIRVVCEYFIISFCTVLSQYTHFNNLWKHLNS</sequence>
<evidence type="ECO:0000259" key="4">
    <source>
        <dbReference type="PROSITE" id="PS50835"/>
    </source>
</evidence>
<dbReference type="InterPro" id="IPR013783">
    <property type="entry name" value="Ig-like_fold"/>
</dbReference>
<protein>
    <recommendedName>
        <fullName evidence="4">Ig-like domain-containing protein</fullName>
    </recommendedName>
</protein>
<dbReference type="Ensembl" id="ENSSANT00000047378.1">
    <property type="protein sequence ID" value="ENSSANP00000044553.1"/>
    <property type="gene ID" value="ENSSANG00000022503.1"/>
</dbReference>
<dbReference type="AlphaFoldDB" id="A0A671NER4"/>
<dbReference type="Gene3D" id="2.60.40.10">
    <property type="entry name" value="Immunoglobulins"/>
    <property type="match status" value="1"/>
</dbReference>
<dbReference type="InterPro" id="IPR003599">
    <property type="entry name" value="Ig_sub"/>
</dbReference>
<dbReference type="SMART" id="SM00409">
    <property type="entry name" value="IG"/>
    <property type="match status" value="1"/>
</dbReference>
<dbReference type="InterPro" id="IPR013106">
    <property type="entry name" value="Ig_V-set"/>
</dbReference>
<feature type="domain" description="Ig-like" evidence="4">
    <location>
        <begin position="5"/>
        <end position="99"/>
    </location>
</feature>
<dbReference type="GO" id="GO:0009897">
    <property type="term" value="C:external side of plasma membrane"/>
    <property type="evidence" value="ECO:0007669"/>
    <property type="project" value="TreeGrafter"/>
</dbReference>
<evidence type="ECO:0000313" key="6">
    <source>
        <dbReference type="Proteomes" id="UP000472260"/>
    </source>
</evidence>
<dbReference type="SUPFAM" id="SSF48726">
    <property type="entry name" value="Immunoglobulin"/>
    <property type="match status" value="1"/>
</dbReference>
<dbReference type="PANTHER" id="PTHR24100">
    <property type="entry name" value="BUTYROPHILIN"/>
    <property type="match status" value="1"/>
</dbReference>
<dbReference type="PROSITE" id="PS50835">
    <property type="entry name" value="IG_LIKE"/>
    <property type="match status" value="1"/>
</dbReference>
<organism evidence="5 6">
    <name type="scientific">Sinocyclocheilus anshuiensis</name>
    <dbReference type="NCBI Taxonomy" id="1608454"/>
    <lineage>
        <taxon>Eukaryota</taxon>
        <taxon>Metazoa</taxon>
        <taxon>Chordata</taxon>
        <taxon>Craniata</taxon>
        <taxon>Vertebrata</taxon>
        <taxon>Euteleostomi</taxon>
        <taxon>Actinopterygii</taxon>
        <taxon>Neopterygii</taxon>
        <taxon>Teleostei</taxon>
        <taxon>Ostariophysi</taxon>
        <taxon>Cypriniformes</taxon>
        <taxon>Cyprinidae</taxon>
        <taxon>Cyprininae</taxon>
        <taxon>Sinocyclocheilus</taxon>
    </lineage>
</organism>
<dbReference type="InterPro" id="IPR050504">
    <property type="entry name" value="IgSF_BTN/MOG"/>
</dbReference>
<dbReference type="GO" id="GO:0005102">
    <property type="term" value="F:signaling receptor binding"/>
    <property type="evidence" value="ECO:0007669"/>
    <property type="project" value="TreeGrafter"/>
</dbReference>
<dbReference type="Pfam" id="PF07686">
    <property type="entry name" value="V-set"/>
    <property type="match status" value="1"/>
</dbReference>
<evidence type="ECO:0000256" key="1">
    <source>
        <dbReference type="ARBA" id="ARBA00004370"/>
    </source>
</evidence>
<evidence type="ECO:0000313" key="5">
    <source>
        <dbReference type="Ensembl" id="ENSSANP00000044553.1"/>
    </source>
</evidence>
<keyword evidence="6" id="KW-1185">Reference proteome</keyword>
<evidence type="ECO:0000256" key="3">
    <source>
        <dbReference type="ARBA" id="ARBA00023319"/>
    </source>
</evidence>
<dbReference type="InterPro" id="IPR036179">
    <property type="entry name" value="Ig-like_dom_sf"/>
</dbReference>
<comment type="subcellular location">
    <subcellularLocation>
        <location evidence="1">Membrane</location>
    </subcellularLocation>
</comment>